<dbReference type="Proteomes" id="UP001163046">
    <property type="component" value="Unassembled WGS sequence"/>
</dbReference>
<accession>A0A9W9YJB9</accession>
<evidence type="ECO:0000313" key="1">
    <source>
        <dbReference type="EMBL" id="KAJ7353753.1"/>
    </source>
</evidence>
<dbReference type="Gene3D" id="3.90.640.10">
    <property type="entry name" value="Actin, Chain A, domain 4"/>
    <property type="match status" value="1"/>
</dbReference>
<name>A0A9W9YJB9_9CNID</name>
<gene>
    <name evidence="1" type="ORF">OS493_032623</name>
</gene>
<dbReference type="PANTHER" id="PTHR14187">
    <property type="entry name" value="ALPHA KINASE/ELONGATION FACTOR 2 KINASE"/>
    <property type="match status" value="1"/>
</dbReference>
<dbReference type="Gene3D" id="3.30.420.40">
    <property type="match status" value="2"/>
</dbReference>
<protein>
    <submittedName>
        <fullName evidence="1">Uncharacterized protein</fullName>
    </submittedName>
</protein>
<sequence>MKGTVLRILSGFITVPAIWKPPAKQFMREAAYQAGIASSDVPEQLLIALEPEAASVYCRERKMREFPPVREEMPILLVFSSKGGTLDVTAHEILTNGNIKEIHQVTGGPYGGTKVDDQFVSLLERFFGTAVVGTFRVSCPAEWLELMNEFEMKKRGRRAFDGETTRIRIPRTFATLVSEHGGPDLARRFARCTTDDVQFIRNEYFCLGSTAMRKVISASF</sequence>
<dbReference type="SUPFAM" id="SSF53067">
    <property type="entry name" value="Actin-like ATPase domain"/>
    <property type="match status" value="1"/>
</dbReference>
<dbReference type="OrthoDB" id="6135436at2759"/>
<comment type="caution">
    <text evidence="1">The sequence shown here is derived from an EMBL/GenBank/DDBJ whole genome shotgun (WGS) entry which is preliminary data.</text>
</comment>
<dbReference type="EMBL" id="MU827342">
    <property type="protein sequence ID" value="KAJ7353753.1"/>
    <property type="molecule type" value="Genomic_DNA"/>
</dbReference>
<reference evidence="1" key="1">
    <citation type="submission" date="2023-01" db="EMBL/GenBank/DDBJ databases">
        <title>Genome assembly of the deep-sea coral Lophelia pertusa.</title>
        <authorList>
            <person name="Herrera S."/>
            <person name="Cordes E."/>
        </authorList>
    </citation>
    <scope>NUCLEOTIDE SEQUENCE</scope>
    <source>
        <strain evidence="1">USNM1676648</strain>
        <tissue evidence="1">Polyp</tissue>
    </source>
</reference>
<organism evidence="1 2">
    <name type="scientific">Desmophyllum pertusum</name>
    <dbReference type="NCBI Taxonomy" id="174260"/>
    <lineage>
        <taxon>Eukaryota</taxon>
        <taxon>Metazoa</taxon>
        <taxon>Cnidaria</taxon>
        <taxon>Anthozoa</taxon>
        <taxon>Hexacorallia</taxon>
        <taxon>Scleractinia</taxon>
        <taxon>Caryophylliina</taxon>
        <taxon>Caryophylliidae</taxon>
        <taxon>Desmophyllum</taxon>
    </lineage>
</organism>
<dbReference type="AlphaFoldDB" id="A0A9W9YJB9"/>
<dbReference type="InterPro" id="IPR043129">
    <property type="entry name" value="ATPase_NBD"/>
</dbReference>
<keyword evidence="2" id="KW-1185">Reference proteome</keyword>
<proteinExistence type="predicted"/>
<evidence type="ECO:0000313" key="2">
    <source>
        <dbReference type="Proteomes" id="UP001163046"/>
    </source>
</evidence>
<dbReference type="PANTHER" id="PTHR14187:SF5">
    <property type="entry name" value="HEAT SHOCK 70 KDA PROTEIN 12A"/>
    <property type="match status" value="1"/>
</dbReference>